<dbReference type="GO" id="GO:0016020">
    <property type="term" value="C:membrane"/>
    <property type="evidence" value="ECO:0007669"/>
    <property type="project" value="UniProtKB-SubCell"/>
</dbReference>
<evidence type="ECO:0000313" key="9">
    <source>
        <dbReference type="EMBL" id="KAA0051879.1"/>
    </source>
</evidence>
<feature type="transmembrane region" description="Helical" evidence="6">
    <location>
        <begin position="518"/>
        <end position="541"/>
    </location>
</feature>
<feature type="transmembrane region" description="Helical" evidence="6">
    <location>
        <begin position="179"/>
        <end position="201"/>
    </location>
</feature>
<reference evidence="9 10" key="1">
    <citation type="submission" date="2019-08" db="EMBL/GenBank/DDBJ databases">
        <title>Draft genome sequences of two oriental melons (Cucumis melo L. var makuwa).</title>
        <authorList>
            <person name="Kwon S.-Y."/>
        </authorList>
    </citation>
    <scope>NUCLEOTIDE SEQUENCE [LARGE SCALE GENOMIC DNA]</scope>
    <source>
        <strain evidence="10">cv. SW 3</strain>
        <tissue evidence="9">Leaf</tissue>
    </source>
</reference>
<evidence type="ECO:0000256" key="2">
    <source>
        <dbReference type="ARBA" id="ARBA00022692"/>
    </source>
</evidence>
<feature type="transmembrane region" description="Helical" evidence="6">
    <location>
        <begin position="342"/>
        <end position="360"/>
    </location>
</feature>
<dbReference type="CDD" id="cd17354">
    <property type="entry name" value="MFS_Mch1p_like"/>
    <property type="match status" value="1"/>
</dbReference>
<evidence type="ECO:0000256" key="3">
    <source>
        <dbReference type="ARBA" id="ARBA00022989"/>
    </source>
</evidence>
<evidence type="ECO:0000256" key="1">
    <source>
        <dbReference type="ARBA" id="ARBA00004141"/>
    </source>
</evidence>
<comment type="subcellular location">
    <subcellularLocation>
        <location evidence="1">Membrane</location>
        <topology evidence="1">Multi-pass membrane protein</topology>
    </subcellularLocation>
</comment>
<keyword evidence="3 6" id="KW-1133">Transmembrane helix</keyword>
<name>A0A5A7UEF4_CUCMM</name>
<dbReference type="EMBL" id="SSTE01011134">
    <property type="protein sequence ID" value="KAA0051879.1"/>
    <property type="molecule type" value="Genomic_DNA"/>
</dbReference>
<dbReference type="Gene3D" id="1.20.1250.20">
    <property type="entry name" value="MFS general substrate transporter like domains"/>
    <property type="match status" value="1"/>
</dbReference>
<feature type="transmembrane region" description="Helical" evidence="6">
    <location>
        <begin position="18"/>
        <end position="38"/>
    </location>
</feature>
<keyword evidence="2 6" id="KW-0812">Transmembrane</keyword>
<sequence length="841" mass="94629">MAVNNFLPFVKQLTAGRWFSVFASFLIMIGAGSTYVFGTYSKVIKTQFNYSQTEINTLGFAKDLGSNLGVFAGFLGEIAPPWVLLVVGAFLNFYSYFMIWLSVTRRIAKPQLWQMFFYICLAANSQNFANTAVLVTSVRNFPDRRGIILGLLKGFVGIGGAILTQFFLALYGHENPSNLVLLLSWFPTLISLAFFLSIRTINIRRHPEELRVLYHLLYVSIILALFLLFLTITQKQAAFSSAGYTSGAAVIVGLLSIPLLIAVREELMLFKLKGQTDNNPSPPVFIPEMKSSSNSTPKNNESLTPIEEIPETNSPTCLSNVFNKPERGEDFTILQALFSKDMGLILVGTLFGCGSSIAAIDNIGQIGESLGYTSKSISIFVSWVSIFNFFGRVGSGFISETLMTKYKLPRPLMFACAHFFTCIGMLFVAFPYPGSIYGASLIIGFGFGAQVPMLFAILSELFGLKYYATIFNCAQLAVPIGSYILNVDVIGKFYDHEATKGGSTRDGKGLTCKGTHCFSGSFLVLSVVVLIGGVASLVLAFRTRDFYKGDVYKKYREDMWIPQSDMEFYCLDNKKKLRQPRRSEKLRQPRRSEKLRQPRRSDRAEGSHFDPRPAVSRSRHSKPIRRACLQPTNEPGAAQRPRARSRNRDVLDQVIAAAREFFSGGARALQPLSRDLVAWKAYGLAVRTRQVNLQLLWLYDECRDEECRDDLCDMLYADAMCMYTAMRSSMDIDMTRVTRRGPRISTVRGVPRDTEDQSYVPTGAHVARVRERARDWVGDEARARASWRATRSETVEGHRDYRFRLSLFQTFAFKFEYFSLLTIFYVDRARVGLQDAFTLFA</sequence>
<gene>
    <name evidence="9" type="ORF">E6C27_scaffold60G003240</name>
</gene>
<feature type="transmembrane region" description="Helical" evidence="6">
    <location>
        <begin position="244"/>
        <end position="263"/>
    </location>
</feature>
<keyword evidence="4 6" id="KW-0472">Membrane</keyword>
<feature type="domain" description="NFD4 C-terminal" evidence="8">
    <location>
        <begin position="349"/>
        <end position="547"/>
    </location>
</feature>
<dbReference type="Pfam" id="PF06813">
    <property type="entry name" value="Nodulin-like"/>
    <property type="match status" value="1"/>
</dbReference>
<evidence type="ECO:0000259" key="8">
    <source>
        <dbReference type="Pfam" id="PF23262"/>
    </source>
</evidence>
<feature type="transmembrane region" description="Helical" evidence="6">
    <location>
        <begin position="115"/>
        <end position="135"/>
    </location>
</feature>
<dbReference type="AlphaFoldDB" id="A0A5A7UEF4"/>
<dbReference type="Pfam" id="PF23262">
    <property type="entry name" value="NFD4_C"/>
    <property type="match status" value="1"/>
</dbReference>
<evidence type="ECO:0000256" key="4">
    <source>
        <dbReference type="ARBA" id="ARBA00023136"/>
    </source>
</evidence>
<evidence type="ECO:0000256" key="6">
    <source>
        <dbReference type="SAM" id="Phobius"/>
    </source>
</evidence>
<feature type="compositionally biased region" description="Polar residues" evidence="5">
    <location>
        <begin position="290"/>
        <end position="303"/>
    </location>
</feature>
<dbReference type="SUPFAM" id="SSF103473">
    <property type="entry name" value="MFS general substrate transporter"/>
    <property type="match status" value="1"/>
</dbReference>
<dbReference type="OrthoDB" id="410267at2759"/>
<comment type="caution">
    <text evidence="9">The sequence shown here is derived from an EMBL/GenBank/DDBJ whole genome shotgun (WGS) entry which is preliminary data.</text>
</comment>
<evidence type="ECO:0000313" key="10">
    <source>
        <dbReference type="Proteomes" id="UP000321393"/>
    </source>
</evidence>
<feature type="compositionally biased region" description="Basic and acidic residues" evidence="5">
    <location>
        <begin position="581"/>
        <end position="611"/>
    </location>
</feature>
<dbReference type="PANTHER" id="PTHR21576:SF29">
    <property type="entry name" value="NODULIN-LIKE DOMAIN-CONTAINING PROTEIN"/>
    <property type="match status" value="1"/>
</dbReference>
<feature type="transmembrane region" description="Helical" evidence="6">
    <location>
        <begin position="412"/>
        <end position="430"/>
    </location>
</feature>
<evidence type="ECO:0000259" key="7">
    <source>
        <dbReference type="Pfam" id="PF06813"/>
    </source>
</evidence>
<feature type="transmembrane region" description="Helical" evidence="6">
    <location>
        <begin position="213"/>
        <end position="232"/>
    </location>
</feature>
<feature type="transmembrane region" description="Helical" evidence="6">
    <location>
        <begin position="147"/>
        <end position="173"/>
    </location>
</feature>
<feature type="region of interest" description="Disordered" evidence="5">
    <location>
        <begin position="579"/>
        <end position="647"/>
    </location>
</feature>
<feature type="region of interest" description="Disordered" evidence="5">
    <location>
        <begin position="288"/>
        <end position="312"/>
    </location>
</feature>
<feature type="domain" description="Nodulin-like" evidence="7">
    <location>
        <begin position="17"/>
        <end position="262"/>
    </location>
</feature>
<dbReference type="InterPro" id="IPR056555">
    <property type="entry name" value="NFD4_C"/>
</dbReference>
<dbReference type="InterPro" id="IPR010658">
    <property type="entry name" value="Nodulin-like"/>
</dbReference>
<proteinExistence type="predicted"/>
<protein>
    <submittedName>
        <fullName evidence="9">Protein NUCLEAR FUSION DEFECTIVE 4-like</fullName>
    </submittedName>
</protein>
<dbReference type="PANTHER" id="PTHR21576">
    <property type="entry name" value="UNCHARACTERIZED NODULIN-LIKE PROTEIN"/>
    <property type="match status" value="1"/>
</dbReference>
<dbReference type="Proteomes" id="UP000321393">
    <property type="component" value="Unassembled WGS sequence"/>
</dbReference>
<feature type="transmembrane region" description="Helical" evidence="6">
    <location>
        <begin position="82"/>
        <end position="103"/>
    </location>
</feature>
<evidence type="ECO:0000256" key="5">
    <source>
        <dbReference type="SAM" id="MobiDB-lite"/>
    </source>
</evidence>
<organism evidence="9 10">
    <name type="scientific">Cucumis melo var. makuwa</name>
    <name type="common">Oriental melon</name>
    <dbReference type="NCBI Taxonomy" id="1194695"/>
    <lineage>
        <taxon>Eukaryota</taxon>
        <taxon>Viridiplantae</taxon>
        <taxon>Streptophyta</taxon>
        <taxon>Embryophyta</taxon>
        <taxon>Tracheophyta</taxon>
        <taxon>Spermatophyta</taxon>
        <taxon>Magnoliopsida</taxon>
        <taxon>eudicotyledons</taxon>
        <taxon>Gunneridae</taxon>
        <taxon>Pentapetalae</taxon>
        <taxon>rosids</taxon>
        <taxon>fabids</taxon>
        <taxon>Cucurbitales</taxon>
        <taxon>Cucurbitaceae</taxon>
        <taxon>Benincaseae</taxon>
        <taxon>Cucumis</taxon>
    </lineage>
</organism>
<feature type="transmembrane region" description="Helical" evidence="6">
    <location>
        <begin position="372"/>
        <end position="391"/>
    </location>
</feature>
<accession>A0A5A7UEF4</accession>
<feature type="transmembrane region" description="Helical" evidence="6">
    <location>
        <begin position="436"/>
        <end position="459"/>
    </location>
</feature>
<dbReference type="InterPro" id="IPR036259">
    <property type="entry name" value="MFS_trans_sf"/>
</dbReference>